<name>A0A0G0E766_9BACT</name>
<comment type="subcellular location">
    <subcellularLocation>
        <location evidence="1">Cell membrane</location>
        <topology evidence="1">Multi-pass membrane protein</topology>
    </subcellularLocation>
</comment>
<comment type="caution">
    <text evidence="10">The sequence shown here is derived from an EMBL/GenBank/DDBJ whole genome shotgun (WGS) entry which is preliminary data.</text>
</comment>
<accession>A0A0G0E766</accession>
<evidence type="ECO:0000256" key="3">
    <source>
        <dbReference type="ARBA" id="ARBA00022676"/>
    </source>
</evidence>
<dbReference type="InterPro" id="IPR038731">
    <property type="entry name" value="RgtA/B/C-like"/>
</dbReference>
<keyword evidence="4" id="KW-0808">Transferase</keyword>
<feature type="transmembrane region" description="Helical" evidence="8">
    <location>
        <begin position="223"/>
        <end position="249"/>
    </location>
</feature>
<keyword evidence="7 8" id="KW-0472">Membrane</keyword>
<dbReference type="Pfam" id="PF13231">
    <property type="entry name" value="PMT_2"/>
    <property type="match status" value="1"/>
</dbReference>
<evidence type="ECO:0000256" key="7">
    <source>
        <dbReference type="ARBA" id="ARBA00023136"/>
    </source>
</evidence>
<feature type="transmembrane region" description="Helical" evidence="8">
    <location>
        <begin position="97"/>
        <end position="114"/>
    </location>
</feature>
<feature type="transmembrane region" description="Helical" evidence="8">
    <location>
        <begin position="284"/>
        <end position="302"/>
    </location>
</feature>
<keyword evidence="6 8" id="KW-1133">Transmembrane helix</keyword>
<evidence type="ECO:0000256" key="6">
    <source>
        <dbReference type="ARBA" id="ARBA00022989"/>
    </source>
</evidence>
<evidence type="ECO:0000256" key="8">
    <source>
        <dbReference type="SAM" id="Phobius"/>
    </source>
</evidence>
<reference evidence="10 11" key="1">
    <citation type="journal article" date="2015" name="Nature">
        <title>rRNA introns, odd ribosomes, and small enigmatic genomes across a large radiation of phyla.</title>
        <authorList>
            <person name="Brown C.T."/>
            <person name="Hug L.A."/>
            <person name="Thomas B.C."/>
            <person name="Sharon I."/>
            <person name="Castelle C.J."/>
            <person name="Singh A."/>
            <person name="Wilkins M.J."/>
            <person name="Williams K.H."/>
            <person name="Banfield J.F."/>
        </authorList>
    </citation>
    <scope>NUCLEOTIDE SEQUENCE [LARGE SCALE GENOMIC DNA]</scope>
</reference>
<evidence type="ECO:0000256" key="5">
    <source>
        <dbReference type="ARBA" id="ARBA00022692"/>
    </source>
</evidence>
<feature type="transmembrane region" description="Helical" evidence="8">
    <location>
        <begin position="72"/>
        <end position="91"/>
    </location>
</feature>
<dbReference type="AlphaFoldDB" id="A0A0G0E766"/>
<dbReference type="Proteomes" id="UP000034004">
    <property type="component" value="Unassembled WGS sequence"/>
</dbReference>
<dbReference type="EMBL" id="LBPR01000001">
    <property type="protein sequence ID" value="KKP63207.1"/>
    <property type="molecule type" value="Genomic_DNA"/>
</dbReference>
<evidence type="ECO:0000259" key="9">
    <source>
        <dbReference type="Pfam" id="PF13231"/>
    </source>
</evidence>
<dbReference type="GO" id="GO:0009103">
    <property type="term" value="P:lipopolysaccharide biosynthetic process"/>
    <property type="evidence" value="ECO:0007669"/>
    <property type="project" value="UniProtKB-ARBA"/>
</dbReference>
<proteinExistence type="predicted"/>
<feature type="transmembrane region" description="Helical" evidence="8">
    <location>
        <begin position="46"/>
        <end position="65"/>
    </location>
</feature>
<organism evidence="10 11">
    <name type="scientific">Candidatus Roizmanbacteria bacterium GW2011_GWC2_34_23</name>
    <dbReference type="NCBI Taxonomy" id="1618484"/>
    <lineage>
        <taxon>Bacteria</taxon>
        <taxon>Candidatus Roizmaniibacteriota</taxon>
    </lineage>
</organism>
<evidence type="ECO:0000256" key="4">
    <source>
        <dbReference type="ARBA" id="ARBA00022679"/>
    </source>
</evidence>
<sequence length="463" mass="54213">MGIFLRFYKLEGFVTFLGDQGRDAIIVKRIITLEHFPAIGPPTSIGQVYLGPFYYYFIAPWLLLFNYQPVGLAFGVAFFSVIGLLINYMVVKELFDKKVALISTIFLTFSSVMIDFSRFSWNPNLLPLFALLTVYFVIKSLKTNKWYFFALSGAFLSFSIQLHYLSLFLILPISIIYLIDLLKERKQLIHKFVYLFICLFSFILFSSPLIIFDLRHNFLNSKLFLALFKSSGSTLLTKFNSLFDSFYFLNLYSLNINLNRFLVYLLLLFLLLAFITLIKRSSNFKIFLLFFLLTMLGMSFYNGPKHPHYFGVLYPLYYIIISYFLVFPKGTSWEKYLTIFFVIGFIFLNFQKYPYFKHPSNNQIALAQNIAQKISDNVKKEKFTVTALPEKYSDATYRYFLETWGKRAIEKDSLDKADELFVVCEKKCSPIIGNPQWDIAYFAPNKIVGEWTVENVKIYKLVR</sequence>
<keyword evidence="3" id="KW-0328">Glycosyltransferase</keyword>
<feature type="transmembrane region" description="Helical" evidence="8">
    <location>
        <begin position="158"/>
        <end position="180"/>
    </location>
</feature>
<evidence type="ECO:0000313" key="11">
    <source>
        <dbReference type="Proteomes" id="UP000034004"/>
    </source>
</evidence>
<gene>
    <name evidence="10" type="ORF">UR56_C0001G0014</name>
</gene>
<feature type="transmembrane region" description="Helical" evidence="8">
    <location>
        <begin position="261"/>
        <end position="278"/>
    </location>
</feature>
<dbReference type="InterPro" id="IPR050297">
    <property type="entry name" value="LipidA_mod_glycosyltrf_83"/>
</dbReference>
<dbReference type="GO" id="GO:0016763">
    <property type="term" value="F:pentosyltransferase activity"/>
    <property type="evidence" value="ECO:0007669"/>
    <property type="project" value="TreeGrafter"/>
</dbReference>
<evidence type="ECO:0000256" key="2">
    <source>
        <dbReference type="ARBA" id="ARBA00022475"/>
    </source>
</evidence>
<feature type="transmembrane region" description="Helical" evidence="8">
    <location>
        <begin position="192"/>
        <end position="211"/>
    </location>
</feature>
<keyword evidence="2" id="KW-1003">Cell membrane</keyword>
<feature type="transmembrane region" description="Helical" evidence="8">
    <location>
        <begin position="333"/>
        <end position="350"/>
    </location>
</feature>
<dbReference type="PANTHER" id="PTHR33908:SF11">
    <property type="entry name" value="MEMBRANE PROTEIN"/>
    <property type="match status" value="1"/>
</dbReference>
<protein>
    <recommendedName>
        <fullName evidence="9">Glycosyltransferase RgtA/B/C/D-like domain-containing protein</fullName>
    </recommendedName>
</protein>
<keyword evidence="5 8" id="KW-0812">Transmembrane</keyword>
<evidence type="ECO:0000313" key="10">
    <source>
        <dbReference type="EMBL" id="KKP63207.1"/>
    </source>
</evidence>
<dbReference type="PANTHER" id="PTHR33908">
    <property type="entry name" value="MANNOSYLTRANSFERASE YKCB-RELATED"/>
    <property type="match status" value="1"/>
</dbReference>
<feature type="transmembrane region" description="Helical" evidence="8">
    <location>
        <begin position="309"/>
        <end position="327"/>
    </location>
</feature>
<evidence type="ECO:0000256" key="1">
    <source>
        <dbReference type="ARBA" id="ARBA00004651"/>
    </source>
</evidence>
<feature type="domain" description="Glycosyltransferase RgtA/B/C/D-like" evidence="9">
    <location>
        <begin position="52"/>
        <end position="210"/>
    </location>
</feature>
<dbReference type="GO" id="GO:0005886">
    <property type="term" value="C:plasma membrane"/>
    <property type="evidence" value="ECO:0007669"/>
    <property type="project" value="UniProtKB-SubCell"/>
</dbReference>
<dbReference type="STRING" id="1618484.UR56_C0001G0014"/>